<proteinExistence type="predicted"/>
<dbReference type="Proteomes" id="UP000243413">
    <property type="component" value="Chromosome I"/>
</dbReference>
<evidence type="ECO:0000313" key="1">
    <source>
        <dbReference type="EMBL" id="SDS19043.1"/>
    </source>
</evidence>
<dbReference type="RefSeq" id="WP_092285062.1">
    <property type="nucleotide sequence ID" value="NZ_LT629763.1"/>
</dbReference>
<organism evidence="1 2">
    <name type="scientific">Halopseudomonas sabulinigri</name>
    <dbReference type="NCBI Taxonomy" id="472181"/>
    <lineage>
        <taxon>Bacteria</taxon>
        <taxon>Pseudomonadati</taxon>
        <taxon>Pseudomonadota</taxon>
        <taxon>Gammaproteobacteria</taxon>
        <taxon>Pseudomonadales</taxon>
        <taxon>Pseudomonadaceae</taxon>
        <taxon>Halopseudomonas</taxon>
    </lineage>
</organism>
<dbReference type="OrthoDB" id="6997359at2"/>
<evidence type="ECO:0000313" key="2">
    <source>
        <dbReference type="Proteomes" id="UP000243413"/>
    </source>
</evidence>
<evidence type="ECO:0008006" key="3">
    <source>
        <dbReference type="Google" id="ProtNLM"/>
    </source>
</evidence>
<dbReference type="EMBL" id="LT629763">
    <property type="protein sequence ID" value="SDS19043.1"/>
    <property type="molecule type" value="Genomic_DNA"/>
</dbReference>
<gene>
    <name evidence="1" type="ORF">SAMN05216271_1360</name>
</gene>
<sequence length="148" mass="16284">MSNHPLPIKIIPCALLIACSACSPVPEKPIDKGMARINLDADVGNEVRAYHLDGELTKSIRFGDINPGAHQLQVRYHFEVPGGSASGGLLDGNFRTCIMEVSYANFEPGMQYLLKTERRGWKPAGWLYDQQTQEKIADAEEVRCGPGI</sequence>
<reference evidence="2" key="1">
    <citation type="submission" date="2016-10" db="EMBL/GenBank/DDBJ databases">
        <authorList>
            <person name="Varghese N."/>
            <person name="Submissions S."/>
        </authorList>
    </citation>
    <scope>NUCLEOTIDE SEQUENCE [LARGE SCALE GENOMIC DNA]</scope>
    <source>
        <strain evidence="2">JCM 14963</strain>
    </source>
</reference>
<dbReference type="STRING" id="472181.SAMN05216271_1360"/>
<name>A0A1H1Q6V9_9GAMM</name>
<dbReference type="AlphaFoldDB" id="A0A1H1Q6V9"/>
<protein>
    <recommendedName>
        <fullName evidence="3">Lipoprotein</fullName>
    </recommendedName>
</protein>
<accession>A0A1H1Q6V9</accession>